<dbReference type="OrthoDB" id="5795846at2"/>
<proteinExistence type="predicted"/>
<name>A0A6M4MCA9_9ALTE</name>
<sequence length="160" mass="18299">MSQLTSDNFWEYSIELYGIEGVAAACLKLQDEHGVNINLLLLMCWCLSFNKVVTLKQWQILKVAVADTDQKLHQHRKNRTAAKDPDSEDHDRYLSLKHQELQMEAVQQQQLVQAFEQLPVMTSEGINGSLPAFIHLYNLRQSPQAVAKLTFIVKQIPINP</sequence>
<gene>
    <name evidence="1" type="ORF">CA267_008595</name>
</gene>
<dbReference type="KEGG" id="apel:CA267_008595"/>
<organism evidence="1 2">
    <name type="scientific">Alteromonas pelagimontana</name>
    <dbReference type="NCBI Taxonomy" id="1858656"/>
    <lineage>
        <taxon>Bacteria</taxon>
        <taxon>Pseudomonadati</taxon>
        <taxon>Pseudomonadota</taxon>
        <taxon>Gammaproteobacteria</taxon>
        <taxon>Alteromonadales</taxon>
        <taxon>Alteromonadaceae</taxon>
        <taxon>Alteromonas/Salinimonas group</taxon>
        <taxon>Alteromonas</taxon>
    </lineage>
</organism>
<dbReference type="Pfam" id="PF09523">
    <property type="entry name" value="DUF2390"/>
    <property type="match status" value="1"/>
</dbReference>
<evidence type="ECO:0000313" key="1">
    <source>
        <dbReference type="EMBL" id="QJR80834.1"/>
    </source>
</evidence>
<protein>
    <submittedName>
        <fullName evidence="1">TIGR02444 family protein</fullName>
    </submittedName>
</protein>
<dbReference type="Proteomes" id="UP000219285">
    <property type="component" value="Chromosome"/>
</dbReference>
<evidence type="ECO:0000313" key="2">
    <source>
        <dbReference type="Proteomes" id="UP000219285"/>
    </source>
</evidence>
<keyword evidence="2" id="KW-1185">Reference proteome</keyword>
<dbReference type="InterPro" id="IPR012659">
    <property type="entry name" value="CHP02444"/>
</dbReference>
<dbReference type="EMBL" id="CP052766">
    <property type="protein sequence ID" value="QJR80834.1"/>
    <property type="molecule type" value="Genomic_DNA"/>
</dbReference>
<reference evidence="1 2" key="2">
    <citation type="submission" date="2020-04" db="EMBL/GenBank/DDBJ databases">
        <title>Complete genome sequence of Alteromonas pelagimontana 5.12T.</title>
        <authorList>
            <person name="Sinha R.K."/>
            <person name="Krishnan K.P."/>
            <person name="Kurian J.P."/>
        </authorList>
    </citation>
    <scope>NUCLEOTIDE SEQUENCE [LARGE SCALE GENOMIC DNA]</scope>
    <source>
        <strain evidence="1 2">5.12</strain>
    </source>
</reference>
<accession>A0A6M4MCA9</accession>
<dbReference type="RefSeq" id="WP_075607868.1">
    <property type="nucleotide sequence ID" value="NZ_CP052766.1"/>
</dbReference>
<reference evidence="2" key="1">
    <citation type="submission" date="2014-12" db="EMBL/GenBank/DDBJ databases">
        <title>Complete genome sequence of a multi-drug resistant Klebsiella pneumoniae.</title>
        <authorList>
            <person name="Hua X."/>
            <person name="Chen Q."/>
            <person name="Li X."/>
            <person name="Feng Y."/>
            <person name="Ruan Z."/>
            <person name="Yu Y."/>
        </authorList>
    </citation>
    <scope>NUCLEOTIDE SEQUENCE [LARGE SCALE GENOMIC DNA]</scope>
    <source>
        <strain evidence="2">5.12</strain>
    </source>
</reference>
<dbReference type="AlphaFoldDB" id="A0A6M4MCA9"/>
<dbReference type="NCBIfam" id="TIGR02444">
    <property type="entry name" value="TIGR02444 family protein"/>
    <property type="match status" value="1"/>
</dbReference>